<dbReference type="Proteomes" id="UP000760668">
    <property type="component" value="Unassembled WGS sequence"/>
</dbReference>
<gene>
    <name evidence="7" type="ORF">K8V01_04295</name>
</gene>
<evidence type="ECO:0000259" key="6">
    <source>
        <dbReference type="Pfam" id="PF08281"/>
    </source>
</evidence>
<dbReference type="Pfam" id="PF04542">
    <property type="entry name" value="Sigma70_r2"/>
    <property type="match status" value="1"/>
</dbReference>
<evidence type="ECO:0000256" key="2">
    <source>
        <dbReference type="ARBA" id="ARBA00023015"/>
    </source>
</evidence>
<dbReference type="InterPro" id="IPR013249">
    <property type="entry name" value="RNA_pol_sigma70_r4_t2"/>
</dbReference>
<keyword evidence="3" id="KW-0731">Sigma factor</keyword>
<evidence type="ECO:0000256" key="3">
    <source>
        <dbReference type="ARBA" id="ARBA00023082"/>
    </source>
</evidence>
<dbReference type="InterPro" id="IPR014284">
    <property type="entry name" value="RNA_pol_sigma-70_dom"/>
</dbReference>
<dbReference type="AlphaFoldDB" id="A0A921ML83"/>
<dbReference type="InterPro" id="IPR007627">
    <property type="entry name" value="RNA_pol_sigma70_r2"/>
</dbReference>
<protein>
    <submittedName>
        <fullName evidence="7">Sigma-70 family RNA polymerase sigma factor</fullName>
    </submittedName>
</protein>
<keyword evidence="2" id="KW-0805">Transcription regulation</keyword>
<dbReference type="EMBL" id="DYUC01000038">
    <property type="protein sequence ID" value="HJG86230.1"/>
    <property type="molecule type" value="Genomic_DNA"/>
</dbReference>
<evidence type="ECO:0000256" key="1">
    <source>
        <dbReference type="ARBA" id="ARBA00010641"/>
    </source>
</evidence>
<organism evidence="7 8">
    <name type="scientific">Pseudoflavonifractor capillosus</name>
    <dbReference type="NCBI Taxonomy" id="106588"/>
    <lineage>
        <taxon>Bacteria</taxon>
        <taxon>Bacillati</taxon>
        <taxon>Bacillota</taxon>
        <taxon>Clostridia</taxon>
        <taxon>Eubacteriales</taxon>
        <taxon>Oscillospiraceae</taxon>
        <taxon>Pseudoflavonifractor</taxon>
    </lineage>
</organism>
<dbReference type="InterPro" id="IPR036388">
    <property type="entry name" value="WH-like_DNA-bd_sf"/>
</dbReference>
<dbReference type="NCBIfam" id="TIGR02937">
    <property type="entry name" value="sigma70-ECF"/>
    <property type="match status" value="1"/>
</dbReference>
<dbReference type="Gene3D" id="1.10.10.10">
    <property type="entry name" value="Winged helix-like DNA-binding domain superfamily/Winged helix DNA-binding domain"/>
    <property type="match status" value="1"/>
</dbReference>
<evidence type="ECO:0000259" key="5">
    <source>
        <dbReference type="Pfam" id="PF04542"/>
    </source>
</evidence>
<name>A0A921ML83_9FIRM</name>
<evidence type="ECO:0000313" key="7">
    <source>
        <dbReference type="EMBL" id="HJG86230.1"/>
    </source>
</evidence>
<sequence>MPDERENGARVLEAYGDAILRLAYSYLHSRTDAEDVLQDTLVQYLTGRPEFAGPEHEKAWLLRVAINLCKNQLSAPWKRRWEALDENQPCFDQEESAVLEAVEGLPVKYREVIHLYYVEGYSTAEIAALLGRGEGAVRVQLSRGRERLRRVLKEAYDFGEE</sequence>
<comment type="caution">
    <text evidence="7">The sequence shown here is derived from an EMBL/GenBank/DDBJ whole genome shotgun (WGS) entry which is preliminary data.</text>
</comment>
<dbReference type="SUPFAM" id="SSF88659">
    <property type="entry name" value="Sigma3 and sigma4 domains of RNA polymerase sigma factors"/>
    <property type="match status" value="1"/>
</dbReference>
<dbReference type="GO" id="GO:0006352">
    <property type="term" value="P:DNA-templated transcription initiation"/>
    <property type="evidence" value="ECO:0007669"/>
    <property type="project" value="InterPro"/>
</dbReference>
<dbReference type="GO" id="GO:0003677">
    <property type="term" value="F:DNA binding"/>
    <property type="evidence" value="ECO:0007669"/>
    <property type="project" value="InterPro"/>
</dbReference>
<dbReference type="RefSeq" id="WP_295368499.1">
    <property type="nucleotide sequence ID" value="NZ_DYUC01000038.1"/>
</dbReference>
<evidence type="ECO:0000313" key="8">
    <source>
        <dbReference type="Proteomes" id="UP000760668"/>
    </source>
</evidence>
<dbReference type="Gene3D" id="1.10.1740.10">
    <property type="match status" value="1"/>
</dbReference>
<reference evidence="7" key="1">
    <citation type="journal article" date="2021" name="PeerJ">
        <title>Extensive microbial diversity within the chicken gut microbiome revealed by metagenomics and culture.</title>
        <authorList>
            <person name="Gilroy R."/>
            <person name="Ravi A."/>
            <person name="Getino M."/>
            <person name="Pursley I."/>
            <person name="Horton D.L."/>
            <person name="Alikhan N.F."/>
            <person name="Baker D."/>
            <person name="Gharbi K."/>
            <person name="Hall N."/>
            <person name="Watson M."/>
            <person name="Adriaenssens E.M."/>
            <person name="Foster-Nyarko E."/>
            <person name="Jarju S."/>
            <person name="Secka A."/>
            <person name="Antonio M."/>
            <person name="Oren A."/>
            <person name="Chaudhuri R.R."/>
            <person name="La Ragione R."/>
            <person name="Hildebrand F."/>
            <person name="Pallen M.J."/>
        </authorList>
    </citation>
    <scope>NUCLEOTIDE SEQUENCE</scope>
    <source>
        <strain evidence="7">CHK179-5677</strain>
    </source>
</reference>
<feature type="domain" description="RNA polymerase sigma factor 70 region 4 type 2" evidence="6">
    <location>
        <begin position="97"/>
        <end position="148"/>
    </location>
</feature>
<comment type="similarity">
    <text evidence="1">Belongs to the sigma-70 factor family. ECF subfamily.</text>
</comment>
<dbReference type="GO" id="GO:0016987">
    <property type="term" value="F:sigma factor activity"/>
    <property type="evidence" value="ECO:0007669"/>
    <property type="project" value="UniProtKB-KW"/>
</dbReference>
<dbReference type="InterPro" id="IPR013325">
    <property type="entry name" value="RNA_pol_sigma_r2"/>
</dbReference>
<reference evidence="7" key="2">
    <citation type="submission" date="2021-09" db="EMBL/GenBank/DDBJ databases">
        <authorList>
            <person name="Gilroy R."/>
        </authorList>
    </citation>
    <scope>NUCLEOTIDE SEQUENCE</scope>
    <source>
        <strain evidence="7">CHK179-5677</strain>
    </source>
</reference>
<dbReference type="PANTHER" id="PTHR43133">
    <property type="entry name" value="RNA POLYMERASE ECF-TYPE SIGMA FACTO"/>
    <property type="match status" value="1"/>
</dbReference>
<feature type="domain" description="RNA polymerase sigma-70 region 2" evidence="5">
    <location>
        <begin position="13"/>
        <end position="74"/>
    </location>
</feature>
<dbReference type="CDD" id="cd06171">
    <property type="entry name" value="Sigma70_r4"/>
    <property type="match status" value="1"/>
</dbReference>
<proteinExistence type="inferred from homology"/>
<dbReference type="Pfam" id="PF08281">
    <property type="entry name" value="Sigma70_r4_2"/>
    <property type="match status" value="1"/>
</dbReference>
<dbReference type="InterPro" id="IPR039425">
    <property type="entry name" value="RNA_pol_sigma-70-like"/>
</dbReference>
<dbReference type="SUPFAM" id="SSF88946">
    <property type="entry name" value="Sigma2 domain of RNA polymerase sigma factors"/>
    <property type="match status" value="1"/>
</dbReference>
<evidence type="ECO:0000256" key="4">
    <source>
        <dbReference type="ARBA" id="ARBA00023163"/>
    </source>
</evidence>
<accession>A0A921ML83</accession>
<dbReference type="PANTHER" id="PTHR43133:SF51">
    <property type="entry name" value="RNA POLYMERASE SIGMA FACTOR"/>
    <property type="match status" value="1"/>
</dbReference>
<dbReference type="InterPro" id="IPR013324">
    <property type="entry name" value="RNA_pol_sigma_r3/r4-like"/>
</dbReference>
<keyword evidence="4" id="KW-0804">Transcription</keyword>